<dbReference type="EMBL" id="LR877151">
    <property type="protein sequence ID" value="CAD2216872.1"/>
    <property type="molecule type" value="Genomic_DNA"/>
</dbReference>
<evidence type="ECO:0000313" key="3">
    <source>
        <dbReference type="Proteomes" id="UP000515908"/>
    </source>
</evidence>
<dbReference type="VEuPathDB" id="TriTrypDB:ADEAN_000435000"/>
<accession>A0A7G2CFF8</accession>
<name>A0A7G2CFF8_9TRYP</name>
<feature type="compositionally biased region" description="Pro residues" evidence="1">
    <location>
        <begin position="187"/>
        <end position="196"/>
    </location>
</feature>
<feature type="region of interest" description="Disordered" evidence="1">
    <location>
        <begin position="171"/>
        <end position="205"/>
    </location>
</feature>
<proteinExistence type="predicted"/>
<evidence type="ECO:0000313" key="2">
    <source>
        <dbReference type="EMBL" id="CAD2216872.1"/>
    </source>
</evidence>
<sequence length="287" mass="31839">MTELFSKEIKSRFDQLLLIAGTLSNLRISNNNNNNNPQVMELQAKLAELGKELEDSVLFLKEEVGEELVSFYQHMKGKESKEVEVLAESHRVVPEGFRPLPQGTQLVFDHGKNNNNSENNETLAISERHNANYFQLLKSLQETREEIMLSTAANNNTVLGNKVQTIHSLRNNNNNTITSNSSTPRPAGSPPPPPEGLPGKNSANLTRTLNDRRTGASALQTFLYLLLECLCTQCDATVAALYLSDSGVGNTNHSNTESKMIARVPRICRVSCIVWCTLGRRDCSPRS</sequence>
<reference evidence="2 3" key="1">
    <citation type="submission" date="2020-08" db="EMBL/GenBank/DDBJ databases">
        <authorList>
            <person name="Newling K."/>
            <person name="Davey J."/>
            <person name="Forrester S."/>
        </authorList>
    </citation>
    <scope>NUCLEOTIDE SEQUENCE [LARGE SCALE GENOMIC DNA]</scope>
    <source>
        <strain evidence="3">Crithidia deanei Carvalho (ATCC PRA-265)</strain>
    </source>
</reference>
<organism evidence="2 3">
    <name type="scientific">Angomonas deanei</name>
    <dbReference type="NCBI Taxonomy" id="59799"/>
    <lineage>
        <taxon>Eukaryota</taxon>
        <taxon>Discoba</taxon>
        <taxon>Euglenozoa</taxon>
        <taxon>Kinetoplastea</taxon>
        <taxon>Metakinetoplastina</taxon>
        <taxon>Trypanosomatida</taxon>
        <taxon>Trypanosomatidae</taxon>
        <taxon>Strigomonadinae</taxon>
        <taxon>Angomonas</taxon>
    </lineage>
</organism>
<keyword evidence="3" id="KW-1185">Reference proteome</keyword>
<dbReference type="Proteomes" id="UP000515908">
    <property type="component" value="Chromosome 07"/>
</dbReference>
<evidence type="ECO:0000256" key="1">
    <source>
        <dbReference type="SAM" id="MobiDB-lite"/>
    </source>
</evidence>
<feature type="compositionally biased region" description="Low complexity" evidence="1">
    <location>
        <begin position="171"/>
        <end position="186"/>
    </location>
</feature>
<gene>
    <name evidence="2" type="ORF">ADEAN_000435000</name>
</gene>
<protein>
    <submittedName>
        <fullName evidence="2">Uncharacterized protein</fullName>
    </submittedName>
</protein>
<dbReference type="AlphaFoldDB" id="A0A7G2CFF8"/>